<dbReference type="GO" id="GO:0000166">
    <property type="term" value="F:nucleotide binding"/>
    <property type="evidence" value="ECO:0007669"/>
    <property type="project" value="InterPro"/>
</dbReference>
<protein>
    <submittedName>
        <fullName evidence="5">1,5-anhydro-D-fructose reductase</fullName>
        <ecNumber evidence="5">1.1.1.292</ecNumber>
    </submittedName>
</protein>
<dbReference type="RefSeq" id="WP_079440937.1">
    <property type="nucleotide sequence ID" value="NZ_MZGT01000048.1"/>
</dbReference>
<dbReference type="Pfam" id="PF01408">
    <property type="entry name" value="GFO_IDH_MocA"/>
    <property type="match status" value="1"/>
</dbReference>
<evidence type="ECO:0000256" key="2">
    <source>
        <dbReference type="ARBA" id="ARBA00023002"/>
    </source>
</evidence>
<gene>
    <name evidence="5" type="primary">afr_3</name>
    <name evidence="5" type="ORF">CLCHR_33450</name>
</gene>
<dbReference type="InterPro" id="IPR036291">
    <property type="entry name" value="NAD(P)-bd_dom_sf"/>
</dbReference>
<dbReference type="Gene3D" id="3.40.50.720">
    <property type="entry name" value="NAD(P)-binding Rossmann-like Domain"/>
    <property type="match status" value="1"/>
</dbReference>
<evidence type="ECO:0000259" key="3">
    <source>
        <dbReference type="Pfam" id="PF01408"/>
    </source>
</evidence>
<dbReference type="PANTHER" id="PTHR22604">
    <property type="entry name" value="OXIDOREDUCTASES"/>
    <property type="match status" value="1"/>
</dbReference>
<dbReference type="InterPro" id="IPR055170">
    <property type="entry name" value="GFO_IDH_MocA-like_dom"/>
</dbReference>
<dbReference type="Gene3D" id="3.30.360.10">
    <property type="entry name" value="Dihydrodipicolinate Reductase, domain 2"/>
    <property type="match status" value="1"/>
</dbReference>
<dbReference type="Proteomes" id="UP000191056">
    <property type="component" value="Unassembled WGS sequence"/>
</dbReference>
<reference evidence="5 6" key="1">
    <citation type="submission" date="2017-03" db="EMBL/GenBank/DDBJ databases">
        <title>Genome sequence of Clostridium chromiireducens DSM 23318.</title>
        <authorList>
            <person name="Poehlein A."/>
            <person name="Daniel R."/>
        </authorList>
    </citation>
    <scope>NUCLEOTIDE SEQUENCE [LARGE SCALE GENOMIC DNA]</scope>
    <source>
        <strain evidence="5 6">DSM 23318</strain>
    </source>
</reference>
<proteinExistence type="inferred from homology"/>
<dbReference type="EMBL" id="MZGT01000048">
    <property type="protein sequence ID" value="OPJ59667.1"/>
    <property type="molecule type" value="Genomic_DNA"/>
</dbReference>
<dbReference type="OrthoDB" id="9783105at2"/>
<dbReference type="GO" id="GO:0033712">
    <property type="term" value="F:1,5-anhydro-D-fructose reductase (1,5-anhydro-D-mannitol-forming) activity"/>
    <property type="evidence" value="ECO:0007669"/>
    <property type="project" value="UniProtKB-EC"/>
</dbReference>
<evidence type="ECO:0000313" key="5">
    <source>
        <dbReference type="EMBL" id="OPJ59667.1"/>
    </source>
</evidence>
<sequence>MSKIKMGILGAGDIAKLMAETISKMDNVDTYAIAARDLERAEKFSKEYGFEKAYGSYEEMLKDESLDFVYIATPHSHHYEHAIMCLNHGKHVLCEKAFTSNAKQAEEVLKLAESKGLLITEAIWTRYMPMSKTLNEVIESGVIGKVTSLNVNLSYPITHKARIMDPELAGGALLDLGVYTLNFAAMVFGDKIKSISSAAIKTETGVDAQNSITICFEDGKMAVLNSSILAISDRQGVINGDKGYIVVENINNYEKISVFSLEREEIAVYDAPKQITGYEYEVEAAIQAIENKEIECPQMPHKETLRIMEIMDSLRYEWGVIYPFEQIYR</sequence>
<evidence type="ECO:0000256" key="1">
    <source>
        <dbReference type="ARBA" id="ARBA00010928"/>
    </source>
</evidence>
<evidence type="ECO:0000313" key="6">
    <source>
        <dbReference type="Proteomes" id="UP000191056"/>
    </source>
</evidence>
<comment type="caution">
    <text evidence="5">The sequence shown here is derived from an EMBL/GenBank/DDBJ whole genome shotgun (WGS) entry which is preliminary data.</text>
</comment>
<accession>A0A1V4IJI4</accession>
<dbReference type="STRING" id="225345.CLCHR_33450"/>
<feature type="domain" description="Gfo/Idh/MocA-like oxidoreductase N-terminal" evidence="3">
    <location>
        <begin position="4"/>
        <end position="119"/>
    </location>
</feature>
<comment type="similarity">
    <text evidence="1">Belongs to the Gfo/Idh/MocA family.</text>
</comment>
<keyword evidence="2 5" id="KW-0560">Oxidoreductase</keyword>
<dbReference type="EC" id="1.1.1.292" evidence="5"/>
<feature type="domain" description="GFO/IDH/MocA-like oxidoreductase" evidence="4">
    <location>
        <begin position="133"/>
        <end position="245"/>
    </location>
</feature>
<organism evidence="5 6">
    <name type="scientific">Clostridium chromiireducens</name>
    <dbReference type="NCBI Taxonomy" id="225345"/>
    <lineage>
        <taxon>Bacteria</taxon>
        <taxon>Bacillati</taxon>
        <taxon>Bacillota</taxon>
        <taxon>Clostridia</taxon>
        <taxon>Eubacteriales</taxon>
        <taxon>Clostridiaceae</taxon>
        <taxon>Clostridium</taxon>
    </lineage>
</organism>
<keyword evidence="6" id="KW-1185">Reference proteome</keyword>
<name>A0A1V4IJI4_9CLOT</name>
<dbReference type="InterPro" id="IPR000683">
    <property type="entry name" value="Gfo/Idh/MocA-like_OxRdtase_N"/>
</dbReference>
<dbReference type="SUPFAM" id="SSF51735">
    <property type="entry name" value="NAD(P)-binding Rossmann-fold domains"/>
    <property type="match status" value="1"/>
</dbReference>
<dbReference type="AlphaFoldDB" id="A0A1V4IJI4"/>
<evidence type="ECO:0000259" key="4">
    <source>
        <dbReference type="Pfam" id="PF22725"/>
    </source>
</evidence>
<dbReference type="InterPro" id="IPR050984">
    <property type="entry name" value="Gfo/Idh/MocA_domain"/>
</dbReference>
<dbReference type="SUPFAM" id="SSF55347">
    <property type="entry name" value="Glyceraldehyde-3-phosphate dehydrogenase-like, C-terminal domain"/>
    <property type="match status" value="1"/>
</dbReference>
<dbReference type="Pfam" id="PF22725">
    <property type="entry name" value="GFO_IDH_MocA_C3"/>
    <property type="match status" value="1"/>
</dbReference>
<dbReference type="PANTHER" id="PTHR22604:SF105">
    <property type="entry name" value="TRANS-1,2-DIHYDROBENZENE-1,2-DIOL DEHYDROGENASE"/>
    <property type="match status" value="1"/>
</dbReference>